<evidence type="ECO:0000256" key="1">
    <source>
        <dbReference type="ARBA" id="ARBA00022741"/>
    </source>
</evidence>
<protein>
    <submittedName>
        <fullName evidence="4">DNA-binding CsgD family transcriptional regulator</fullName>
    </submittedName>
</protein>
<dbReference type="InterPro" id="IPR016032">
    <property type="entry name" value="Sig_transdc_resp-reg_C-effctor"/>
</dbReference>
<dbReference type="Pfam" id="PF13191">
    <property type="entry name" value="AAA_16"/>
    <property type="match status" value="1"/>
</dbReference>
<accession>A0A841BE79</accession>
<keyword evidence="1" id="KW-0547">Nucleotide-binding</keyword>
<dbReference type="AlphaFoldDB" id="A0A841BE79"/>
<feature type="domain" description="HTH luxR-type" evidence="3">
    <location>
        <begin position="840"/>
        <end position="905"/>
    </location>
</feature>
<dbReference type="Proteomes" id="UP000580861">
    <property type="component" value="Unassembled WGS sequence"/>
</dbReference>
<evidence type="ECO:0000256" key="2">
    <source>
        <dbReference type="ARBA" id="ARBA00022840"/>
    </source>
</evidence>
<dbReference type="SUPFAM" id="SSF52540">
    <property type="entry name" value="P-loop containing nucleoside triphosphate hydrolases"/>
    <property type="match status" value="1"/>
</dbReference>
<evidence type="ECO:0000313" key="5">
    <source>
        <dbReference type="Proteomes" id="UP000580861"/>
    </source>
</evidence>
<dbReference type="SUPFAM" id="SSF48452">
    <property type="entry name" value="TPR-like"/>
    <property type="match status" value="1"/>
</dbReference>
<evidence type="ECO:0000259" key="3">
    <source>
        <dbReference type="PROSITE" id="PS50043"/>
    </source>
</evidence>
<dbReference type="Gene3D" id="1.25.40.10">
    <property type="entry name" value="Tetratricopeptide repeat domain"/>
    <property type="match status" value="1"/>
</dbReference>
<dbReference type="InterPro" id="IPR011990">
    <property type="entry name" value="TPR-like_helical_dom_sf"/>
</dbReference>
<dbReference type="GO" id="GO:0003677">
    <property type="term" value="F:DNA binding"/>
    <property type="evidence" value="ECO:0007669"/>
    <property type="project" value="UniProtKB-KW"/>
</dbReference>
<dbReference type="Gene3D" id="3.40.50.300">
    <property type="entry name" value="P-loop containing nucleotide triphosphate hydrolases"/>
    <property type="match status" value="1"/>
</dbReference>
<dbReference type="CDD" id="cd06170">
    <property type="entry name" value="LuxR_C_like"/>
    <property type="match status" value="1"/>
</dbReference>
<reference evidence="4 5" key="1">
    <citation type="submission" date="2020-08" db="EMBL/GenBank/DDBJ databases">
        <title>Sequencing the genomes of 1000 actinobacteria strains.</title>
        <authorList>
            <person name="Klenk H.-P."/>
        </authorList>
    </citation>
    <scope>NUCLEOTIDE SEQUENCE [LARGE SCALE GENOMIC DNA]</scope>
    <source>
        <strain evidence="4 5">DSM 45272</strain>
    </source>
</reference>
<dbReference type="InterPro" id="IPR000792">
    <property type="entry name" value="Tscrpt_reg_LuxR_C"/>
</dbReference>
<dbReference type="InterPro" id="IPR036388">
    <property type="entry name" value="WH-like_DNA-bd_sf"/>
</dbReference>
<dbReference type="EMBL" id="JACHMX010000001">
    <property type="protein sequence ID" value="MBB5857290.1"/>
    <property type="molecule type" value="Genomic_DNA"/>
</dbReference>
<dbReference type="GO" id="GO:0006355">
    <property type="term" value="P:regulation of DNA-templated transcription"/>
    <property type="evidence" value="ECO:0007669"/>
    <property type="project" value="InterPro"/>
</dbReference>
<dbReference type="Gene3D" id="1.10.10.10">
    <property type="entry name" value="Winged helix-like DNA-binding domain superfamily/Winged helix DNA-binding domain"/>
    <property type="match status" value="1"/>
</dbReference>
<dbReference type="GO" id="GO:0005524">
    <property type="term" value="F:ATP binding"/>
    <property type="evidence" value="ECO:0007669"/>
    <property type="project" value="UniProtKB-KW"/>
</dbReference>
<dbReference type="GO" id="GO:0004016">
    <property type="term" value="F:adenylate cyclase activity"/>
    <property type="evidence" value="ECO:0007669"/>
    <property type="project" value="TreeGrafter"/>
</dbReference>
<proteinExistence type="predicted"/>
<dbReference type="Pfam" id="PF00196">
    <property type="entry name" value="GerE"/>
    <property type="match status" value="1"/>
</dbReference>
<name>A0A841BE79_9PSEU</name>
<sequence length="908" mass="96104">MNREPFVGRAGELASLRGRLADAAAGSGGLVLVSGPPGIGKTRLVEEATASMSGVVWGRCADDPGAPPLWPWRRVVEALPSVDSAVTAAFAETEGAADVQAARFRLVAAAADALVAAAEPSGLVVVLEDLHWADEASLRLLRHLAGELRRSKLAVIATHRDTGHTPALDAALPDLLRRPGARSISLPPLAESDVRVLLTELAGAPPAEEDVREARRRSGGNPLYLGAIARSAGVAELGHLVRAAVAALEPGVRRLIAIAAVLGEDVEAPVLAEVSGLPLGDVVDGLDQALQAGVLGSGRFAHAVVRDGVYADLGQGEREALHGRAAAALEERARRDPALAGTVAGHWLRSASAPEKTAEWAARAAAEANRALAFDEAARFLEIALDARTKAGLSEVDRAGLLLDLAVAEYRTGRFARSLGHARRAADAGLVARAALVVRDVAAPDLLPGIRDLAARALAADGVGDATRARLLAHSASVGADYGRFAEAGKLADEAFALAEATGDPEALVDAVRARMKVAPDTLPRAERLRLGALAAELGTRTGQPLVSLWGHKWRIDAALEEGRMALVDDELVAVTTLARLTRLPLVRWHDLRLRSSVLALRGDLAEARELDFAAEELADTELADDFSAKGMSYAFRTQLVLLTGDPGDLRGDYAGLLDRAPHLPVTLVSRPLLSLITGNVDEARVRYEQLVPLVRSPEFALHTTGALPNLVPLVEAFGDVEMAEYLLRRLEEVRPIVSGGAGVFCTGSTLEQPARLNALLGRHDEAVRLYERTIAVNEGIGARPGVASARLLLAEVLVARGDLVRAQGIAREALDEFRRLVMPGPLARATALLDRIRAGRRAADPLTGREREIVALLADALSNRRIAEKLVLSERTVESHVRSILAKLGLANRTEVVAWASREGVRD</sequence>
<evidence type="ECO:0000313" key="4">
    <source>
        <dbReference type="EMBL" id="MBB5857290.1"/>
    </source>
</evidence>
<dbReference type="SUPFAM" id="SSF46894">
    <property type="entry name" value="C-terminal effector domain of the bipartite response regulators"/>
    <property type="match status" value="1"/>
</dbReference>
<gene>
    <name evidence="4" type="ORF">HDA45_007377</name>
</gene>
<keyword evidence="5" id="KW-1185">Reference proteome</keyword>
<dbReference type="RefSeq" id="WP_184903299.1">
    <property type="nucleotide sequence ID" value="NZ_JACHMX010000001.1"/>
</dbReference>
<dbReference type="PANTHER" id="PTHR16305:SF35">
    <property type="entry name" value="TRANSCRIPTIONAL ACTIVATOR DOMAIN"/>
    <property type="match status" value="1"/>
</dbReference>
<dbReference type="SMART" id="SM00421">
    <property type="entry name" value="HTH_LUXR"/>
    <property type="match status" value="1"/>
</dbReference>
<organism evidence="4 5">
    <name type="scientific">Amycolatopsis umgeniensis</name>
    <dbReference type="NCBI Taxonomy" id="336628"/>
    <lineage>
        <taxon>Bacteria</taxon>
        <taxon>Bacillati</taxon>
        <taxon>Actinomycetota</taxon>
        <taxon>Actinomycetes</taxon>
        <taxon>Pseudonocardiales</taxon>
        <taxon>Pseudonocardiaceae</taxon>
        <taxon>Amycolatopsis</taxon>
    </lineage>
</organism>
<dbReference type="PRINTS" id="PR00038">
    <property type="entry name" value="HTHLUXR"/>
</dbReference>
<dbReference type="PANTHER" id="PTHR16305">
    <property type="entry name" value="TESTICULAR SOLUBLE ADENYLYL CYCLASE"/>
    <property type="match status" value="1"/>
</dbReference>
<dbReference type="PROSITE" id="PS50043">
    <property type="entry name" value="HTH_LUXR_2"/>
    <property type="match status" value="1"/>
</dbReference>
<keyword evidence="2" id="KW-0067">ATP-binding</keyword>
<dbReference type="InterPro" id="IPR041664">
    <property type="entry name" value="AAA_16"/>
</dbReference>
<comment type="caution">
    <text evidence="4">The sequence shown here is derived from an EMBL/GenBank/DDBJ whole genome shotgun (WGS) entry which is preliminary data.</text>
</comment>
<keyword evidence="4" id="KW-0238">DNA-binding</keyword>
<dbReference type="GO" id="GO:0005737">
    <property type="term" value="C:cytoplasm"/>
    <property type="evidence" value="ECO:0007669"/>
    <property type="project" value="TreeGrafter"/>
</dbReference>
<dbReference type="Pfam" id="PF13424">
    <property type="entry name" value="TPR_12"/>
    <property type="match status" value="1"/>
</dbReference>
<dbReference type="InterPro" id="IPR027417">
    <property type="entry name" value="P-loop_NTPase"/>
</dbReference>